<sequence>MKFAAVRHGSDTRIAVVSADDQSLTLLPAAITDLHQVITADALPDLDGLETVPAGAVQLLAPLRPRRNIMCVGKNYSEHAREFARSGFEAGAVAGKDVDDYPALFSKLPSTVVGPGTAIDLHPDVTSKVDYEAELAVIIGTGGRAIPKDRAYNHIWGYTILNDVTARDLQRNHKQWFLGKSLDSFAPMGPVAVTADALDPEDLTVQCHVNGALRQDANTRDLIFDIPTLIATLSAGITLEPGDIIATGTPAGVGIGMDPPCFLAPGDTVAITISGIGTLTNTCT</sequence>
<dbReference type="GO" id="GO:0016853">
    <property type="term" value="F:isomerase activity"/>
    <property type="evidence" value="ECO:0007669"/>
    <property type="project" value="UniProtKB-ARBA"/>
</dbReference>
<dbReference type="PANTHER" id="PTHR11820">
    <property type="entry name" value="ACYLPYRUVASE"/>
    <property type="match status" value="1"/>
</dbReference>
<dbReference type="PANTHER" id="PTHR11820:SF7">
    <property type="entry name" value="ACYLPYRUVASE FAHD1, MITOCHONDRIAL"/>
    <property type="match status" value="1"/>
</dbReference>
<dbReference type="GO" id="GO:0046872">
    <property type="term" value="F:metal ion binding"/>
    <property type="evidence" value="ECO:0007669"/>
    <property type="project" value="UniProtKB-KW"/>
</dbReference>
<dbReference type="RefSeq" id="WP_109810111.1">
    <property type="nucleotide sequence ID" value="NZ_QGKU01000006.1"/>
</dbReference>
<dbReference type="AlphaFoldDB" id="A0A2V2LL70"/>
<evidence type="ECO:0000259" key="3">
    <source>
        <dbReference type="Pfam" id="PF01557"/>
    </source>
</evidence>
<keyword evidence="2" id="KW-0479">Metal-binding</keyword>
<keyword evidence="5" id="KW-1185">Reference proteome</keyword>
<dbReference type="InterPro" id="IPR036663">
    <property type="entry name" value="Fumarylacetoacetase_C_sf"/>
</dbReference>
<dbReference type="OrthoDB" id="5197601at2"/>
<gene>
    <name evidence="4" type="ORF">DKT77_02200</name>
</gene>
<proteinExistence type="inferred from homology"/>
<name>A0A2V2LL70_9RHOB</name>
<evidence type="ECO:0000313" key="5">
    <source>
        <dbReference type="Proteomes" id="UP000245680"/>
    </source>
</evidence>
<dbReference type="FunFam" id="3.90.850.10:FF:000002">
    <property type="entry name" value="2-hydroxyhepta-2,4-diene-1,7-dioate isomerase"/>
    <property type="match status" value="1"/>
</dbReference>
<reference evidence="4 5" key="1">
    <citation type="submission" date="2018-05" db="EMBL/GenBank/DDBJ databases">
        <title>Rhodobacteraceae gen. nov., sp. nov. isolated from sea water.</title>
        <authorList>
            <person name="Ren Y."/>
        </authorList>
    </citation>
    <scope>NUCLEOTIDE SEQUENCE [LARGE SCALE GENOMIC DNA]</scope>
    <source>
        <strain evidence="4 5">TG-679</strain>
    </source>
</reference>
<dbReference type="Gene3D" id="3.90.850.10">
    <property type="entry name" value="Fumarylacetoacetase-like, C-terminal domain"/>
    <property type="match status" value="1"/>
</dbReference>
<comment type="similarity">
    <text evidence="1">Belongs to the FAH family.</text>
</comment>
<keyword evidence="4" id="KW-0378">Hydrolase</keyword>
<evidence type="ECO:0000256" key="1">
    <source>
        <dbReference type="ARBA" id="ARBA00010211"/>
    </source>
</evidence>
<accession>A0A2V2LL70</accession>
<dbReference type="GO" id="GO:0019752">
    <property type="term" value="P:carboxylic acid metabolic process"/>
    <property type="evidence" value="ECO:0007669"/>
    <property type="project" value="UniProtKB-ARBA"/>
</dbReference>
<protein>
    <submittedName>
        <fullName evidence="4">Hydrolase</fullName>
    </submittedName>
</protein>
<dbReference type="SUPFAM" id="SSF56529">
    <property type="entry name" value="FAH"/>
    <property type="match status" value="1"/>
</dbReference>
<comment type="caution">
    <text evidence="4">The sequence shown here is derived from an EMBL/GenBank/DDBJ whole genome shotgun (WGS) entry which is preliminary data.</text>
</comment>
<dbReference type="Pfam" id="PF01557">
    <property type="entry name" value="FAA_hydrolase"/>
    <property type="match status" value="1"/>
</dbReference>
<dbReference type="Proteomes" id="UP000245680">
    <property type="component" value="Unassembled WGS sequence"/>
</dbReference>
<dbReference type="InterPro" id="IPR011234">
    <property type="entry name" value="Fumarylacetoacetase-like_C"/>
</dbReference>
<evidence type="ECO:0000256" key="2">
    <source>
        <dbReference type="ARBA" id="ARBA00022723"/>
    </source>
</evidence>
<dbReference type="EMBL" id="QGKU01000006">
    <property type="protein sequence ID" value="PWR04324.1"/>
    <property type="molecule type" value="Genomic_DNA"/>
</dbReference>
<feature type="domain" description="Fumarylacetoacetase-like C-terminal" evidence="3">
    <location>
        <begin position="69"/>
        <end position="282"/>
    </location>
</feature>
<organism evidence="4 5">
    <name type="scientific">Meridianimarinicoccus roseus</name>
    <dbReference type="NCBI Taxonomy" id="2072018"/>
    <lineage>
        <taxon>Bacteria</taxon>
        <taxon>Pseudomonadati</taxon>
        <taxon>Pseudomonadota</taxon>
        <taxon>Alphaproteobacteria</taxon>
        <taxon>Rhodobacterales</taxon>
        <taxon>Paracoccaceae</taxon>
        <taxon>Meridianimarinicoccus</taxon>
    </lineage>
</organism>
<dbReference type="GO" id="GO:0018773">
    <property type="term" value="F:acetylpyruvate hydrolase activity"/>
    <property type="evidence" value="ECO:0007669"/>
    <property type="project" value="TreeGrafter"/>
</dbReference>
<evidence type="ECO:0000313" key="4">
    <source>
        <dbReference type="EMBL" id="PWR04324.1"/>
    </source>
</evidence>